<reference evidence="2 3" key="1">
    <citation type="journal article" date="2015" name="Fungal Genet. Biol.">
        <title>Evolution of novel wood decay mechanisms in Agaricales revealed by the genome sequences of Fistulina hepatica and Cylindrobasidium torrendii.</title>
        <authorList>
            <person name="Floudas D."/>
            <person name="Held B.W."/>
            <person name="Riley R."/>
            <person name="Nagy L.G."/>
            <person name="Koehler G."/>
            <person name="Ransdell A.S."/>
            <person name="Younus H."/>
            <person name="Chow J."/>
            <person name="Chiniquy J."/>
            <person name="Lipzen A."/>
            <person name="Tritt A."/>
            <person name="Sun H."/>
            <person name="Haridas S."/>
            <person name="LaButti K."/>
            <person name="Ohm R.A."/>
            <person name="Kues U."/>
            <person name="Blanchette R.A."/>
            <person name="Grigoriev I.V."/>
            <person name="Minto R.E."/>
            <person name="Hibbett D.S."/>
        </authorList>
    </citation>
    <scope>NUCLEOTIDE SEQUENCE [LARGE SCALE GENOMIC DNA]</scope>
    <source>
        <strain evidence="2 3">FP15055 ss-10</strain>
    </source>
</reference>
<protein>
    <recommendedName>
        <fullName evidence="1">DUF985 domain-containing protein</fullName>
    </recommendedName>
</protein>
<dbReference type="OrthoDB" id="6614653at2759"/>
<dbReference type="AlphaFoldDB" id="A0A0D7BTJ5"/>
<dbReference type="Pfam" id="PF06172">
    <property type="entry name" value="Cupin_5"/>
    <property type="match status" value="1"/>
</dbReference>
<evidence type="ECO:0000259" key="1">
    <source>
        <dbReference type="Pfam" id="PF06172"/>
    </source>
</evidence>
<gene>
    <name evidence="2" type="ORF">CYLTODRAFT_434221</name>
</gene>
<dbReference type="PANTHER" id="PTHR33387">
    <property type="entry name" value="RMLC-LIKE JELLY ROLL FOLD PROTEIN"/>
    <property type="match status" value="1"/>
</dbReference>
<dbReference type="CDD" id="cd06121">
    <property type="entry name" value="cupin_YML079wp"/>
    <property type="match status" value="1"/>
</dbReference>
<evidence type="ECO:0000313" key="2">
    <source>
        <dbReference type="EMBL" id="KIY73580.1"/>
    </source>
</evidence>
<dbReference type="InterPro" id="IPR009327">
    <property type="entry name" value="Cupin_DUF985"/>
</dbReference>
<dbReference type="InterPro" id="IPR014710">
    <property type="entry name" value="RmlC-like_jellyroll"/>
</dbReference>
<sequence>MSTTTPLSNSQLIASLGLIKHPEGGYFVETDRQPDEVPTPFVDGKPPRSLATSIYYLLTHDDPNGVIHMNKSVTYHVLHHGRAEYTLIHPTSPPRIEKVVMGEDVSKGETRLLLVGTGVWKMSKLLPVDLAMGDKNTTGCLITEVVVPGFHWEDHQFLTMDGLTDLFKDSPNAEQHMDMLAPFVRKY</sequence>
<accession>A0A0D7BTJ5</accession>
<dbReference type="InterPro" id="IPR011051">
    <property type="entry name" value="RmlC_Cupin_sf"/>
</dbReference>
<feature type="domain" description="DUF985" evidence="1">
    <location>
        <begin position="11"/>
        <end position="158"/>
    </location>
</feature>
<dbReference type="PANTHER" id="PTHR33387:SF3">
    <property type="entry name" value="DUF985 DOMAIN-CONTAINING PROTEIN"/>
    <property type="match status" value="1"/>
</dbReference>
<evidence type="ECO:0000313" key="3">
    <source>
        <dbReference type="Proteomes" id="UP000054007"/>
    </source>
</evidence>
<dbReference type="Gene3D" id="2.60.120.10">
    <property type="entry name" value="Jelly Rolls"/>
    <property type="match status" value="1"/>
</dbReference>
<proteinExistence type="predicted"/>
<organism evidence="2 3">
    <name type="scientific">Cylindrobasidium torrendii FP15055 ss-10</name>
    <dbReference type="NCBI Taxonomy" id="1314674"/>
    <lineage>
        <taxon>Eukaryota</taxon>
        <taxon>Fungi</taxon>
        <taxon>Dikarya</taxon>
        <taxon>Basidiomycota</taxon>
        <taxon>Agaricomycotina</taxon>
        <taxon>Agaricomycetes</taxon>
        <taxon>Agaricomycetidae</taxon>
        <taxon>Agaricales</taxon>
        <taxon>Marasmiineae</taxon>
        <taxon>Physalacriaceae</taxon>
        <taxon>Cylindrobasidium</taxon>
    </lineage>
</organism>
<keyword evidence="3" id="KW-1185">Reference proteome</keyword>
<dbReference type="EMBL" id="KN880435">
    <property type="protein sequence ID" value="KIY73580.1"/>
    <property type="molecule type" value="Genomic_DNA"/>
</dbReference>
<name>A0A0D7BTJ5_9AGAR</name>
<dbReference type="Proteomes" id="UP000054007">
    <property type="component" value="Unassembled WGS sequence"/>
</dbReference>
<dbReference type="SUPFAM" id="SSF51182">
    <property type="entry name" value="RmlC-like cupins"/>
    <property type="match status" value="1"/>
</dbReference>
<dbReference type="InterPro" id="IPR039935">
    <property type="entry name" value="YML079W-like"/>
</dbReference>